<keyword evidence="3 6" id="KW-0812">Transmembrane</keyword>
<keyword evidence="4 6" id="KW-1133">Transmembrane helix</keyword>
<comment type="similarity">
    <text evidence="6">Belongs to the binding-protein-dependent transport system permease family.</text>
</comment>
<evidence type="ECO:0000256" key="4">
    <source>
        <dbReference type="ARBA" id="ARBA00022989"/>
    </source>
</evidence>
<dbReference type="GO" id="GO:0055085">
    <property type="term" value="P:transmembrane transport"/>
    <property type="evidence" value="ECO:0007669"/>
    <property type="project" value="InterPro"/>
</dbReference>
<reference evidence="9 10" key="1">
    <citation type="submission" date="2020-07" db="EMBL/GenBank/DDBJ databases">
        <title>Sequencing the genomes of 1000 actinobacteria strains.</title>
        <authorList>
            <person name="Klenk H.-P."/>
        </authorList>
    </citation>
    <scope>NUCLEOTIDE SEQUENCE [LARGE SCALE GENOMIC DNA]</scope>
    <source>
        <strain evidence="9 10">DSM 23141</strain>
    </source>
</reference>
<feature type="domain" description="ABC transmembrane type-1" evidence="8">
    <location>
        <begin position="27"/>
        <end position="208"/>
    </location>
</feature>
<dbReference type="InterPro" id="IPR051204">
    <property type="entry name" value="ABC_transp_perm/SBD"/>
</dbReference>
<keyword evidence="2 6" id="KW-0813">Transport</keyword>
<comment type="subcellular location">
    <subcellularLocation>
        <location evidence="6">Cell membrane</location>
        <topology evidence="6">Multi-pass membrane protein</topology>
    </subcellularLocation>
    <subcellularLocation>
        <location evidence="1">Membrane</location>
        <topology evidence="1">Multi-pass membrane protein</topology>
    </subcellularLocation>
</comment>
<evidence type="ECO:0000256" key="2">
    <source>
        <dbReference type="ARBA" id="ARBA00022448"/>
    </source>
</evidence>
<evidence type="ECO:0000256" key="5">
    <source>
        <dbReference type="ARBA" id="ARBA00023136"/>
    </source>
</evidence>
<dbReference type="Gene3D" id="1.10.3720.10">
    <property type="entry name" value="MetI-like"/>
    <property type="match status" value="1"/>
</dbReference>
<comment type="caution">
    <text evidence="9">The sequence shown here is derived from an EMBL/GenBank/DDBJ whole genome shotgun (WGS) entry which is preliminary data.</text>
</comment>
<dbReference type="EMBL" id="JACBZY010000001">
    <property type="protein sequence ID" value="NYH00351.1"/>
    <property type="molecule type" value="Genomic_DNA"/>
</dbReference>
<feature type="transmembrane region" description="Helical" evidence="6">
    <location>
        <begin position="31"/>
        <end position="52"/>
    </location>
</feature>
<accession>A0A852YGD7</accession>
<dbReference type="Proteomes" id="UP000553888">
    <property type="component" value="Unassembled WGS sequence"/>
</dbReference>
<dbReference type="PROSITE" id="PS50928">
    <property type="entry name" value="ABC_TM1"/>
    <property type="match status" value="1"/>
</dbReference>
<keyword evidence="10" id="KW-1185">Reference proteome</keyword>
<evidence type="ECO:0000313" key="10">
    <source>
        <dbReference type="Proteomes" id="UP000553888"/>
    </source>
</evidence>
<evidence type="ECO:0000313" key="9">
    <source>
        <dbReference type="EMBL" id="NYH00351.1"/>
    </source>
</evidence>
<dbReference type="SUPFAM" id="SSF161098">
    <property type="entry name" value="MetI-like"/>
    <property type="match status" value="1"/>
</dbReference>
<proteinExistence type="inferred from homology"/>
<dbReference type="InterPro" id="IPR035906">
    <property type="entry name" value="MetI-like_sf"/>
</dbReference>
<feature type="transmembrane region" description="Helical" evidence="6">
    <location>
        <begin position="155"/>
        <end position="178"/>
    </location>
</feature>
<dbReference type="GO" id="GO:0005886">
    <property type="term" value="C:plasma membrane"/>
    <property type="evidence" value="ECO:0007669"/>
    <property type="project" value="UniProtKB-SubCell"/>
</dbReference>
<dbReference type="InterPro" id="IPR000515">
    <property type="entry name" value="MetI-like"/>
</dbReference>
<dbReference type="GO" id="GO:0031460">
    <property type="term" value="P:glycine betaine transport"/>
    <property type="evidence" value="ECO:0007669"/>
    <property type="project" value="TreeGrafter"/>
</dbReference>
<protein>
    <submittedName>
        <fullName evidence="9">Osmoprotectant transport system permease protein</fullName>
    </submittedName>
</protein>
<gene>
    <name evidence="9" type="ORF">BJ979_002976</name>
</gene>
<name>A0A852YGD7_9MICO</name>
<evidence type="ECO:0000256" key="3">
    <source>
        <dbReference type="ARBA" id="ARBA00022692"/>
    </source>
</evidence>
<dbReference type="Pfam" id="PF00528">
    <property type="entry name" value="BPD_transp_1"/>
    <property type="match status" value="1"/>
</dbReference>
<dbReference type="AlphaFoldDB" id="A0A852YGD7"/>
<evidence type="ECO:0000256" key="1">
    <source>
        <dbReference type="ARBA" id="ARBA00004141"/>
    </source>
</evidence>
<feature type="region of interest" description="Disordered" evidence="7">
    <location>
        <begin position="222"/>
        <end position="241"/>
    </location>
</feature>
<sequence>MNLFGDAFGWIFDPANWSGGFPIGQAIGLHLYYTFVSVLVAAVIAIPLGYLIGHTGKGREIAVAISGAARALPSFGLILLLVLVLGVTRTAVGAFIAFVILGIPSILAGAYSGLQAIDRRTIDAARSVGMSEWQILTKVEIPLGLPLLVGGLRSAVLQIVATVALAGYVNLGGLGFYVVQGIPLRDYSQILGGAILIVVLAFLLDAVFGLLAAAVRPKGIDSRRTRARTPRPGAAVESPTT</sequence>
<organism evidence="9 10">
    <name type="scientific">Schumannella luteola</name>
    <dbReference type="NCBI Taxonomy" id="472059"/>
    <lineage>
        <taxon>Bacteria</taxon>
        <taxon>Bacillati</taxon>
        <taxon>Actinomycetota</taxon>
        <taxon>Actinomycetes</taxon>
        <taxon>Micrococcales</taxon>
        <taxon>Microbacteriaceae</taxon>
        <taxon>Schumannella</taxon>
    </lineage>
</organism>
<dbReference type="CDD" id="cd06261">
    <property type="entry name" value="TM_PBP2"/>
    <property type="match status" value="1"/>
</dbReference>
<evidence type="ECO:0000256" key="7">
    <source>
        <dbReference type="SAM" id="MobiDB-lite"/>
    </source>
</evidence>
<feature type="transmembrane region" description="Helical" evidence="6">
    <location>
        <begin position="190"/>
        <end position="215"/>
    </location>
</feature>
<feature type="transmembrane region" description="Helical" evidence="6">
    <location>
        <begin position="91"/>
        <end position="111"/>
    </location>
</feature>
<evidence type="ECO:0000256" key="6">
    <source>
        <dbReference type="RuleBase" id="RU363032"/>
    </source>
</evidence>
<evidence type="ECO:0000259" key="8">
    <source>
        <dbReference type="PROSITE" id="PS50928"/>
    </source>
</evidence>
<dbReference type="PANTHER" id="PTHR30177">
    <property type="entry name" value="GLYCINE BETAINE/L-PROLINE TRANSPORT SYSTEM PERMEASE PROTEIN PROW"/>
    <property type="match status" value="1"/>
</dbReference>
<feature type="transmembrane region" description="Helical" evidence="6">
    <location>
        <begin position="61"/>
        <end position="85"/>
    </location>
</feature>
<dbReference type="PANTHER" id="PTHR30177:SF33">
    <property type="entry name" value="POSSIBLE OSMOPROTECTANT (GLYCINE BETAINE_CARNITINE_CHOLINE_L-PROLINE) TRANSPORT INTEGRAL MEMBRANE PROTEIN ABC TRANSPORTER PROZ"/>
    <property type="match status" value="1"/>
</dbReference>
<keyword evidence="5 6" id="KW-0472">Membrane</keyword>
<dbReference type="RefSeq" id="WP_179569122.1">
    <property type="nucleotide sequence ID" value="NZ_JACBZY010000001.1"/>
</dbReference>